<reference evidence="6 7" key="1">
    <citation type="submission" date="2024-03" db="EMBL/GenBank/DDBJ databases">
        <authorList>
            <person name="Jo J.-H."/>
        </authorList>
    </citation>
    <scope>NUCLEOTIDE SEQUENCE [LARGE SCALE GENOMIC DNA]</scope>
    <source>
        <strain evidence="6 7">AS3R-12</strain>
    </source>
</reference>
<sequence length="703" mass="76734">MKRHAFALLALSSALVAVPVFAQSAPSAQKQMGIEDLLTLKRIAAPVASPDGKWVVWQQTDTDAQSYKRQAGLWRVMAKGGTAERVADLTDAAESDPAFSPDGKRLYFLSGKSGSSQVWMLDLTAAGAAPVQASKFKADVSGFKLSPDGAKIIAWGDVARDCPTLGCEKDGNTTLPGLGTGRHYKDGAGFVRHWDAWETHGNYSRAFAFALGADGIVADSGTALDGPAGVLTGDTPTKPHGGGEEVAWTADSKGAWFIARQADRNEPLSTNTDLWHAPLDGGTPHNITDGNEATDTLPTPSPDGKWLAWAAMARPGYESDRLVVRIVNFSTREEKTLTTSWDRSVASLAWTPDSKSLIATAQDVMDTPAFRIDPVSGKVERLKLMSKGMNEGHISNVVPLKNGGLLFTRDAIAHPAEVWMTDKIGKPARQLSRANDAQLAAMAPVATQRFSFAGANGDTVWGQIHKPAGASAKLPVLLFIHGGPQGTYNDSWSWRWNPKVFASQGYAVVSVDFHGSTGYGQAFTDAINKDWGGKPLVDLQKGMEAALRIDSALDSTNTCALGASYGGYMVNWIEGQWPDRFKCLVQHDGVFDARAMAYETEELWFDEWEHGGKPYHEAPEEYEKWNPVNHVAKWKTPMLVITSEKDFRIPYTQGLASFAALQRKGIPSELLVFPDENHWVLKPKNSKQWHQTVFAWLDRWLRK</sequence>
<protein>
    <submittedName>
        <fullName evidence="6">S9 family peptidase</fullName>
        <ecNumber evidence="6">3.4.-.-</ecNumber>
    </submittedName>
</protein>
<dbReference type="GO" id="GO:0016787">
    <property type="term" value="F:hydrolase activity"/>
    <property type="evidence" value="ECO:0007669"/>
    <property type="project" value="UniProtKB-KW"/>
</dbReference>
<keyword evidence="3" id="KW-0720">Serine protease</keyword>
<dbReference type="EMBL" id="JBBHJY010000004">
    <property type="protein sequence ID" value="MEJ6010247.1"/>
    <property type="molecule type" value="Genomic_DNA"/>
</dbReference>
<dbReference type="InterPro" id="IPR011042">
    <property type="entry name" value="6-blade_b-propeller_TolB-like"/>
</dbReference>
<accession>A0ABU8S8G4</accession>
<dbReference type="Pfam" id="PF07676">
    <property type="entry name" value="PD40"/>
    <property type="match status" value="2"/>
</dbReference>
<proteinExistence type="predicted"/>
<evidence type="ECO:0000313" key="7">
    <source>
        <dbReference type="Proteomes" id="UP001379235"/>
    </source>
</evidence>
<dbReference type="InterPro" id="IPR001375">
    <property type="entry name" value="Peptidase_S9_cat"/>
</dbReference>
<dbReference type="SUPFAM" id="SSF82171">
    <property type="entry name" value="DPP6 N-terminal domain-like"/>
    <property type="match status" value="1"/>
</dbReference>
<evidence type="ECO:0000256" key="2">
    <source>
        <dbReference type="ARBA" id="ARBA00022801"/>
    </source>
</evidence>
<dbReference type="EC" id="3.4.-.-" evidence="6"/>
<name>A0ABU8S8G4_9SPHN</name>
<keyword evidence="2 6" id="KW-0378">Hydrolase</keyword>
<dbReference type="Proteomes" id="UP001379235">
    <property type="component" value="Unassembled WGS sequence"/>
</dbReference>
<evidence type="ECO:0000259" key="5">
    <source>
        <dbReference type="Pfam" id="PF00326"/>
    </source>
</evidence>
<dbReference type="InterPro" id="IPR029058">
    <property type="entry name" value="AB_hydrolase_fold"/>
</dbReference>
<feature type="chain" id="PRO_5046906619" evidence="4">
    <location>
        <begin position="23"/>
        <end position="703"/>
    </location>
</feature>
<feature type="signal peptide" evidence="4">
    <location>
        <begin position="1"/>
        <end position="22"/>
    </location>
</feature>
<evidence type="ECO:0000256" key="4">
    <source>
        <dbReference type="SAM" id="SignalP"/>
    </source>
</evidence>
<keyword evidence="7" id="KW-1185">Reference proteome</keyword>
<dbReference type="RefSeq" id="WP_339966775.1">
    <property type="nucleotide sequence ID" value="NZ_JBBHJY010000004.1"/>
</dbReference>
<evidence type="ECO:0000313" key="6">
    <source>
        <dbReference type="EMBL" id="MEJ6010247.1"/>
    </source>
</evidence>
<comment type="caution">
    <text evidence="6">The sequence shown here is derived from an EMBL/GenBank/DDBJ whole genome shotgun (WGS) entry which is preliminary data.</text>
</comment>
<evidence type="ECO:0000256" key="1">
    <source>
        <dbReference type="ARBA" id="ARBA00022729"/>
    </source>
</evidence>
<organism evidence="6 7">
    <name type="scientific">Novosphingobium aquae</name>
    <dbReference type="NCBI Taxonomy" id="3133435"/>
    <lineage>
        <taxon>Bacteria</taxon>
        <taxon>Pseudomonadati</taxon>
        <taxon>Pseudomonadota</taxon>
        <taxon>Alphaproteobacteria</taxon>
        <taxon>Sphingomonadales</taxon>
        <taxon>Sphingomonadaceae</taxon>
        <taxon>Novosphingobium</taxon>
    </lineage>
</organism>
<dbReference type="SUPFAM" id="SSF53474">
    <property type="entry name" value="alpha/beta-Hydrolases"/>
    <property type="match status" value="1"/>
</dbReference>
<dbReference type="InterPro" id="IPR011659">
    <property type="entry name" value="WD40"/>
</dbReference>
<dbReference type="Gene3D" id="3.40.50.1820">
    <property type="entry name" value="alpha/beta hydrolase"/>
    <property type="match status" value="1"/>
</dbReference>
<dbReference type="PANTHER" id="PTHR42776:SF13">
    <property type="entry name" value="DIPEPTIDYL-PEPTIDASE 5"/>
    <property type="match status" value="1"/>
</dbReference>
<dbReference type="Gene3D" id="2.120.10.30">
    <property type="entry name" value="TolB, C-terminal domain"/>
    <property type="match status" value="2"/>
</dbReference>
<dbReference type="Pfam" id="PF00326">
    <property type="entry name" value="Peptidase_S9"/>
    <property type="match status" value="1"/>
</dbReference>
<evidence type="ECO:0000256" key="3">
    <source>
        <dbReference type="ARBA" id="ARBA00022825"/>
    </source>
</evidence>
<keyword evidence="3" id="KW-0645">Protease</keyword>
<keyword evidence="1 4" id="KW-0732">Signal</keyword>
<gene>
    <name evidence="6" type="ORF">WG900_09990</name>
</gene>
<dbReference type="PANTHER" id="PTHR42776">
    <property type="entry name" value="SERINE PEPTIDASE S9 FAMILY MEMBER"/>
    <property type="match status" value="1"/>
</dbReference>
<feature type="domain" description="Peptidase S9 prolyl oligopeptidase catalytic" evidence="5">
    <location>
        <begin position="492"/>
        <end position="702"/>
    </location>
</feature>